<dbReference type="InterPro" id="IPR050347">
    <property type="entry name" value="Bact_Beta-galactosidase"/>
</dbReference>
<evidence type="ECO:0000259" key="11">
    <source>
        <dbReference type="Pfam" id="PF00703"/>
    </source>
</evidence>
<dbReference type="InterPro" id="IPR013783">
    <property type="entry name" value="Ig-like_fold"/>
</dbReference>
<evidence type="ECO:0000256" key="5">
    <source>
        <dbReference type="ARBA" id="ARBA00012756"/>
    </source>
</evidence>
<evidence type="ECO:0000256" key="9">
    <source>
        <dbReference type="ARBA" id="ARBA00032230"/>
    </source>
</evidence>
<evidence type="ECO:0000259" key="13">
    <source>
        <dbReference type="Pfam" id="PF02837"/>
    </source>
</evidence>
<dbReference type="PANTHER" id="PTHR46323:SF2">
    <property type="entry name" value="BETA-GALACTOSIDASE"/>
    <property type="match status" value="1"/>
</dbReference>
<feature type="domain" description="Beta galactosidase small chain/" evidence="14">
    <location>
        <begin position="742"/>
        <end position="904"/>
    </location>
</feature>
<dbReference type="InterPro" id="IPR011013">
    <property type="entry name" value="Gal_mutarotase_sf_dom"/>
</dbReference>
<sequence>MKRNVIKNTVLAGLLFLAGLSFTHVCAQENTQTQVVMLSGTGSDQSVPWAFYCTAGNNSGKWTTIPVPSNWELQGFGGYNYGLDKDSLRLNEKGIYRHSFNVPKSWQGKVVRIVFDGVMTDADVKINGKSAGPVHQGAFYTFKYDISRLLHFGKENQLEVIVSKNSSNTSVNKAERKGDFWIFGGIFRPVYLEVLPDIYINRVSVDAKGSGDLNGLLHINLPEKSKTDFNKGLTVTAQLLDEKDGKIGTLLKGDPTGQDNRPLEVIDSLKLKQHQLVFLIHGHYGKTEIKPWTPETPQLYRLRVQLLRDGKLIHEVVKKIGFRTVEVRPRDGIYVNGVKIKFKGVNHHSFWPSTGRTMSKTLSIKDVLMLKDMNMNAVRMSHYPPDAHFLDACDSLGLFVLDELTGWHQHYDTQVGSKLVGEMMVKDENHPSIVMWDNGNEGGFNFDLDHLFDQYDIQKRPLIHPWAVFGHMDTQHYINYDYGNGTHLHGHEITFPTEFLHGLYDGGLGAGLGDYWREMWSNPLSAGGFLWVFADEAVVRTDKNGILDADGDHGPDGIVGPYHEKEGSYFAIKDIWSPVFIEHREITPGFDGIFRVENRYDFTNLNTLTYQWKLMQGALPVVNAHAKGFNQLSPGYNALLSGSVVLDSGFVPENKLPDVQPHEWGALSIDLPRDFEKADYLSLVVRDAKGEIIVAKTYAIRSPLQKAAATVQKLHLTRQKNQVQWLIDKQPDFYDISDGKDGDFSYRFDRATGVLTKVVKEGKEIPFNNGPVLCDGSAQLKSFDISEYKDSVVLTSSFERKSDIQKLTWTVYPDGVLKLDCGYFPHQYDYDFMGLSFNFPENLVTGVKRMGAGPYRVWKNRMEGVQLGTWENRYNNTITGENVPKMIYPEFKGYFANLYWMQLQTKLVPITVICSSEDVFVRLYTPDSANKPYNTAPRFPGGDISFMHAINPIGTKSQVAENMGPSGRKNMYYDYGKSMDYAKPLVLYFIFGDKSDK</sequence>
<dbReference type="Gene3D" id="3.20.20.80">
    <property type="entry name" value="Glycosidases"/>
    <property type="match status" value="1"/>
</dbReference>
<dbReference type="SUPFAM" id="SSF74650">
    <property type="entry name" value="Galactose mutarotase-like"/>
    <property type="match status" value="1"/>
</dbReference>
<evidence type="ECO:0000256" key="2">
    <source>
        <dbReference type="ARBA" id="ARBA00001913"/>
    </source>
</evidence>
<dbReference type="InterPro" id="IPR008979">
    <property type="entry name" value="Galactose-bd-like_sf"/>
</dbReference>
<protein>
    <recommendedName>
        <fullName evidence="5">beta-galactosidase</fullName>
        <ecNumber evidence="5">3.2.1.23</ecNumber>
    </recommendedName>
    <alternativeName>
        <fullName evidence="9">Lactase</fullName>
    </alternativeName>
</protein>
<organism evidence="15 16">
    <name type="scientific">Arachidicoccus rhizosphaerae</name>
    <dbReference type="NCBI Taxonomy" id="551991"/>
    <lineage>
        <taxon>Bacteria</taxon>
        <taxon>Pseudomonadati</taxon>
        <taxon>Bacteroidota</taxon>
        <taxon>Chitinophagia</taxon>
        <taxon>Chitinophagales</taxon>
        <taxon>Chitinophagaceae</taxon>
        <taxon>Arachidicoccus</taxon>
    </lineage>
</organism>
<evidence type="ECO:0000256" key="1">
    <source>
        <dbReference type="ARBA" id="ARBA00001412"/>
    </source>
</evidence>
<dbReference type="SUPFAM" id="SSF49303">
    <property type="entry name" value="beta-Galactosidase/glucuronidase domain"/>
    <property type="match status" value="1"/>
</dbReference>
<accession>A0A1H3X2R3</accession>
<dbReference type="Gene3D" id="2.60.40.10">
    <property type="entry name" value="Immunoglobulins"/>
    <property type="match status" value="1"/>
</dbReference>
<dbReference type="RefSeq" id="WP_091394645.1">
    <property type="nucleotide sequence ID" value="NZ_FNQY01000004.1"/>
</dbReference>
<evidence type="ECO:0000256" key="10">
    <source>
        <dbReference type="SAM" id="SignalP"/>
    </source>
</evidence>
<keyword evidence="16" id="KW-1185">Reference proteome</keyword>
<dbReference type="GO" id="GO:0005990">
    <property type="term" value="P:lactose catabolic process"/>
    <property type="evidence" value="ECO:0007669"/>
    <property type="project" value="TreeGrafter"/>
</dbReference>
<dbReference type="InterPro" id="IPR006103">
    <property type="entry name" value="Glyco_hydro_2_cat"/>
</dbReference>
<feature type="domain" description="Glycoside hydrolase family 2 catalytic" evidence="12">
    <location>
        <begin position="331"/>
        <end position="453"/>
    </location>
</feature>
<keyword evidence="8" id="KW-0326">Glycosidase</keyword>
<evidence type="ECO:0000259" key="12">
    <source>
        <dbReference type="Pfam" id="PF02836"/>
    </source>
</evidence>
<evidence type="ECO:0000256" key="4">
    <source>
        <dbReference type="ARBA" id="ARBA00011245"/>
    </source>
</evidence>
<dbReference type="STRING" id="551991.SAMN05192529_104130"/>
<dbReference type="InterPro" id="IPR036156">
    <property type="entry name" value="Beta-gal/glucu_dom_sf"/>
</dbReference>
<dbReference type="Pfam" id="PF02837">
    <property type="entry name" value="Glyco_hydro_2_N"/>
    <property type="match status" value="1"/>
</dbReference>
<feature type="domain" description="Glycoside hydrolase family 2 immunoglobulin-like beta-sandwich" evidence="11">
    <location>
        <begin position="199"/>
        <end position="323"/>
    </location>
</feature>
<dbReference type="EC" id="3.2.1.23" evidence="5"/>
<dbReference type="InterPro" id="IPR004199">
    <property type="entry name" value="B-gal_small/dom_5"/>
</dbReference>
<comment type="subunit">
    <text evidence="4">Monomer.</text>
</comment>
<evidence type="ECO:0000313" key="15">
    <source>
        <dbReference type="EMBL" id="SDZ92922.1"/>
    </source>
</evidence>
<evidence type="ECO:0000256" key="3">
    <source>
        <dbReference type="ARBA" id="ARBA00007401"/>
    </source>
</evidence>
<dbReference type="GO" id="GO:0030246">
    <property type="term" value="F:carbohydrate binding"/>
    <property type="evidence" value="ECO:0007669"/>
    <property type="project" value="InterPro"/>
</dbReference>
<feature type="domain" description="Glycosyl hydrolases family 2 sugar binding" evidence="13">
    <location>
        <begin position="63"/>
        <end position="195"/>
    </location>
</feature>
<evidence type="ECO:0000256" key="8">
    <source>
        <dbReference type="ARBA" id="ARBA00023295"/>
    </source>
</evidence>
<dbReference type="InterPro" id="IPR006104">
    <property type="entry name" value="Glyco_hydro_2_N"/>
</dbReference>
<evidence type="ECO:0000256" key="6">
    <source>
        <dbReference type="ARBA" id="ARBA00022801"/>
    </source>
</evidence>
<dbReference type="GO" id="GO:0004565">
    <property type="term" value="F:beta-galactosidase activity"/>
    <property type="evidence" value="ECO:0007669"/>
    <property type="project" value="UniProtKB-EC"/>
</dbReference>
<dbReference type="Pfam" id="PF02929">
    <property type="entry name" value="Bgal_small_N"/>
    <property type="match status" value="1"/>
</dbReference>
<dbReference type="SUPFAM" id="SSF51445">
    <property type="entry name" value="(Trans)glycosidases"/>
    <property type="match status" value="1"/>
</dbReference>
<dbReference type="InterPro" id="IPR017853">
    <property type="entry name" value="GH"/>
</dbReference>
<feature type="chain" id="PRO_5011748151" description="beta-galactosidase" evidence="10">
    <location>
        <begin position="28"/>
        <end position="997"/>
    </location>
</feature>
<dbReference type="OrthoDB" id="9801077at2"/>
<dbReference type="PANTHER" id="PTHR46323">
    <property type="entry name" value="BETA-GALACTOSIDASE"/>
    <property type="match status" value="1"/>
</dbReference>
<dbReference type="Gene3D" id="2.60.120.260">
    <property type="entry name" value="Galactose-binding domain-like"/>
    <property type="match status" value="1"/>
</dbReference>
<dbReference type="Proteomes" id="UP000199041">
    <property type="component" value="Unassembled WGS sequence"/>
</dbReference>
<evidence type="ECO:0000313" key="16">
    <source>
        <dbReference type="Proteomes" id="UP000199041"/>
    </source>
</evidence>
<comment type="catalytic activity">
    <reaction evidence="1">
        <text>Hydrolysis of terminal non-reducing beta-D-galactose residues in beta-D-galactosides.</text>
        <dbReference type="EC" id="3.2.1.23"/>
    </reaction>
</comment>
<dbReference type="PRINTS" id="PR00132">
    <property type="entry name" value="GLHYDRLASE2"/>
</dbReference>
<comment type="similarity">
    <text evidence="3">Belongs to the glycosyl hydrolase 2 family.</text>
</comment>
<dbReference type="InterPro" id="IPR006101">
    <property type="entry name" value="Glyco_hydro_2"/>
</dbReference>
<reference evidence="15 16" key="1">
    <citation type="submission" date="2016-10" db="EMBL/GenBank/DDBJ databases">
        <authorList>
            <person name="de Groot N.N."/>
        </authorList>
    </citation>
    <scope>NUCLEOTIDE SEQUENCE [LARGE SCALE GENOMIC DNA]</scope>
    <source>
        <strain evidence="15 16">Vu-144</strain>
    </source>
</reference>
<dbReference type="AlphaFoldDB" id="A0A1H3X2R3"/>
<feature type="signal peptide" evidence="10">
    <location>
        <begin position="1"/>
        <end position="27"/>
    </location>
</feature>
<gene>
    <name evidence="15" type="ORF">SAMN05192529_104130</name>
</gene>
<dbReference type="Gene3D" id="2.70.98.10">
    <property type="match status" value="1"/>
</dbReference>
<keyword evidence="6" id="KW-0378">Hydrolase</keyword>
<proteinExistence type="inferred from homology"/>
<dbReference type="InterPro" id="IPR006102">
    <property type="entry name" value="Ig-like_GH2"/>
</dbReference>
<evidence type="ECO:0000256" key="7">
    <source>
        <dbReference type="ARBA" id="ARBA00022837"/>
    </source>
</evidence>
<keyword evidence="10" id="KW-0732">Signal</keyword>
<dbReference type="Pfam" id="PF02836">
    <property type="entry name" value="Glyco_hydro_2_C"/>
    <property type="match status" value="1"/>
</dbReference>
<keyword evidence="7" id="KW-0106">Calcium</keyword>
<dbReference type="EMBL" id="FNQY01000004">
    <property type="protein sequence ID" value="SDZ92922.1"/>
    <property type="molecule type" value="Genomic_DNA"/>
</dbReference>
<dbReference type="Pfam" id="PF00703">
    <property type="entry name" value="Glyco_hydro_2"/>
    <property type="match status" value="1"/>
</dbReference>
<dbReference type="InterPro" id="IPR014718">
    <property type="entry name" value="GH-type_carb-bd"/>
</dbReference>
<dbReference type="SUPFAM" id="SSF49785">
    <property type="entry name" value="Galactose-binding domain-like"/>
    <property type="match status" value="1"/>
</dbReference>
<dbReference type="GO" id="GO:0009341">
    <property type="term" value="C:beta-galactosidase complex"/>
    <property type="evidence" value="ECO:0007669"/>
    <property type="project" value="InterPro"/>
</dbReference>
<comment type="cofactor">
    <cofactor evidence="2">
        <name>Ca(2+)</name>
        <dbReference type="ChEBI" id="CHEBI:29108"/>
    </cofactor>
</comment>
<name>A0A1H3X2R3_9BACT</name>
<evidence type="ECO:0000259" key="14">
    <source>
        <dbReference type="Pfam" id="PF02929"/>
    </source>
</evidence>